<feature type="compositionally biased region" description="Basic and acidic residues" evidence="1">
    <location>
        <begin position="193"/>
        <end position="209"/>
    </location>
</feature>
<feature type="compositionally biased region" description="Polar residues" evidence="1">
    <location>
        <begin position="1"/>
        <end position="10"/>
    </location>
</feature>
<gene>
    <name evidence="2" type="ORF">RIVERRIDER_67</name>
</gene>
<sequence length="242" mass="26573">MFQNLNNEGLEQQEDRLGGSGPLDTNIYTGTIKQFYGIKSDAGAMGVVFILDVDGREYRENIYVTNRKGENFYTKDGKKYQLPGFITANDIALCANGQQLNELEWEEKQVKQWSDGKEVLKSAQVAVDLLGKTVTVAIVNTLKNKQEKNNKGDYVDVAGERAENNIEKVFDSESKRTVREAIDGKEEAVFHDEWKKKNEGVQRDKRSIKDGGAAGSAGAPPKAGAATSAPSSTGGKSLFNKK</sequence>
<dbReference type="Proteomes" id="UP000241502">
    <property type="component" value="Segment"/>
</dbReference>
<dbReference type="EMBL" id="MG983743">
    <property type="protein sequence ID" value="AVO23148.1"/>
    <property type="molecule type" value="Genomic_DNA"/>
</dbReference>
<reference evidence="2" key="1">
    <citation type="submission" date="2018-02" db="EMBL/GenBank/DDBJ databases">
        <authorList>
            <person name="Miller M."/>
            <person name="Deiulio A."/>
            <person name="Douthitt C."/>
            <person name="McMahon J."/>
            <person name="Holland C."/>
            <person name="Wiersma-Koch H."/>
            <person name="Turechek W."/>
            <person name="D'Elia T."/>
        </authorList>
    </citation>
    <scope>NUCLEOTIDE SEQUENCE [LARGE SCALE GENOMIC DNA]</scope>
</reference>
<name>A0A2P1JUW8_9CAUD</name>
<evidence type="ECO:0000313" key="3">
    <source>
        <dbReference type="Proteomes" id="UP000241502"/>
    </source>
</evidence>
<feature type="compositionally biased region" description="Low complexity" evidence="1">
    <location>
        <begin position="216"/>
        <end position="242"/>
    </location>
</feature>
<protein>
    <submittedName>
        <fullName evidence="2">SsDNA binding protein</fullName>
    </submittedName>
</protein>
<organism evidence="2 3">
    <name type="scientific">Xanthomonas phage RiverRider</name>
    <dbReference type="NCBI Taxonomy" id="2108116"/>
    <lineage>
        <taxon>Viruses</taxon>
        <taxon>Duplodnaviria</taxon>
        <taxon>Heunggongvirae</taxon>
        <taxon>Uroviricota</taxon>
        <taxon>Caudoviricetes</taxon>
        <taxon>Schitoviridae</taxon>
        <taxon>Riverridervirus</taxon>
        <taxon>Riverridervirus riverrider</taxon>
    </lineage>
</organism>
<evidence type="ECO:0000256" key="1">
    <source>
        <dbReference type="SAM" id="MobiDB-lite"/>
    </source>
</evidence>
<proteinExistence type="predicted"/>
<feature type="region of interest" description="Disordered" evidence="1">
    <location>
        <begin position="1"/>
        <end position="22"/>
    </location>
</feature>
<evidence type="ECO:0000313" key="2">
    <source>
        <dbReference type="EMBL" id="AVO23148.1"/>
    </source>
</evidence>
<accession>A0A2P1JUW8</accession>
<keyword evidence="3" id="KW-1185">Reference proteome</keyword>
<feature type="region of interest" description="Disordered" evidence="1">
    <location>
        <begin position="193"/>
        <end position="242"/>
    </location>
</feature>